<feature type="transmembrane region" description="Helical" evidence="6">
    <location>
        <begin position="77"/>
        <end position="102"/>
    </location>
</feature>
<evidence type="ECO:0000259" key="7">
    <source>
        <dbReference type="Pfam" id="PF01545"/>
    </source>
</evidence>
<proteinExistence type="predicted"/>
<evidence type="ECO:0000256" key="2">
    <source>
        <dbReference type="ARBA" id="ARBA00022448"/>
    </source>
</evidence>
<evidence type="ECO:0000256" key="1">
    <source>
        <dbReference type="ARBA" id="ARBA00004141"/>
    </source>
</evidence>
<dbReference type="InterPro" id="IPR058533">
    <property type="entry name" value="Cation_efflux_TM"/>
</dbReference>
<keyword evidence="4 6" id="KW-1133">Transmembrane helix</keyword>
<dbReference type="NCBIfam" id="TIGR01297">
    <property type="entry name" value="CDF"/>
    <property type="match status" value="1"/>
</dbReference>
<dbReference type="Pfam" id="PF01545">
    <property type="entry name" value="Cation_efflux"/>
    <property type="match status" value="1"/>
</dbReference>
<dbReference type="InterPro" id="IPR002524">
    <property type="entry name" value="Cation_efflux"/>
</dbReference>
<keyword evidence="3 6" id="KW-0812">Transmembrane</keyword>
<dbReference type="OrthoDB" id="9806522at2"/>
<evidence type="ECO:0000256" key="5">
    <source>
        <dbReference type="ARBA" id="ARBA00023136"/>
    </source>
</evidence>
<keyword evidence="11" id="KW-1185">Reference proteome</keyword>
<name>A0A1X3EWW0_9BRAD</name>
<dbReference type="RefSeq" id="WP_085351359.1">
    <property type="nucleotide sequence ID" value="NZ_NAEX01000180.1"/>
</dbReference>
<organism evidence="8 10">
    <name type="scientific">Bradyrhizobium canariense</name>
    <dbReference type="NCBI Taxonomy" id="255045"/>
    <lineage>
        <taxon>Bacteria</taxon>
        <taxon>Pseudomonadati</taxon>
        <taxon>Pseudomonadota</taxon>
        <taxon>Alphaproteobacteria</taxon>
        <taxon>Hyphomicrobiales</taxon>
        <taxon>Nitrobacteraceae</taxon>
        <taxon>Bradyrhizobium</taxon>
    </lineage>
</organism>
<comment type="caution">
    <text evidence="8">The sequence shown here is derived from an EMBL/GenBank/DDBJ whole genome shotgun (WGS) entry which is preliminary data.</text>
</comment>
<feature type="transmembrane region" description="Helical" evidence="6">
    <location>
        <begin position="114"/>
        <end position="135"/>
    </location>
</feature>
<reference evidence="10 11" key="1">
    <citation type="submission" date="2017-03" db="EMBL/GenBank/DDBJ databases">
        <title>Whole genome sequences of fourteen strains of Bradyrhizobium canariense and one strain of Bradyrhizobium japonicum isolated from Lupinus (Papilionoideae: Genisteae) species in Algeria.</title>
        <authorList>
            <person name="Crovadore J."/>
            <person name="Chekireb D."/>
            <person name="Brachmann A."/>
            <person name="Chablais R."/>
            <person name="Cochard B."/>
            <person name="Lefort F."/>
        </authorList>
    </citation>
    <scope>NUCLEOTIDE SEQUENCE [LARGE SCALE GENOMIC DNA]</scope>
    <source>
        <strain evidence="8 10">UBMA195</strain>
        <strain evidence="9 11">UBMAN05</strain>
    </source>
</reference>
<dbReference type="InterPro" id="IPR040177">
    <property type="entry name" value="SLC30A9"/>
</dbReference>
<dbReference type="Proteomes" id="UP000193553">
    <property type="component" value="Unassembled WGS sequence"/>
</dbReference>
<protein>
    <submittedName>
        <fullName evidence="8">Cation transporter</fullName>
    </submittedName>
</protein>
<feature type="domain" description="Cation efflux protein transmembrane" evidence="7">
    <location>
        <begin position="12"/>
        <end position="219"/>
    </location>
</feature>
<evidence type="ECO:0000313" key="9">
    <source>
        <dbReference type="EMBL" id="OSJ28980.1"/>
    </source>
</evidence>
<accession>A0A1X3EWW0</accession>
<feature type="transmembrane region" description="Helical" evidence="6">
    <location>
        <begin position="168"/>
        <end position="187"/>
    </location>
</feature>
<evidence type="ECO:0000313" key="11">
    <source>
        <dbReference type="Proteomes" id="UP000193884"/>
    </source>
</evidence>
<dbReference type="SUPFAM" id="SSF160240">
    <property type="entry name" value="Cation efflux protein cytoplasmic domain-like"/>
    <property type="match status" value="1"/>
</dbReference>
<evidence type="ECO:0000256" key="6">
    <source>
        <dbReference type="SAM" id="Phobius"/>
    </source>
</evidence>
<dbReference type="PANTHER" id="PTHR13414">
    <property type="entry name" value="HUEL-CATION TRANSPORTER"/>
    <property type="match status" value="1"/>
</dbReference>
<sequence>MATESSSKTAVYAALFGNVLVAVTKIGAAAWTGSSAMTSEAVHSLVDTTNEILLLYGYRRASRSPDESHPLGYGRELYFWSFIVALLIFALGAGVSLYQGILHVAAPEPIESPIVSFVVLGLSFLFEGGSWLVALRRFSSDGQRFGYYQAFVRSKDPPAFMVLLEDSAALVGIAIAAAATAAAVWLRQPVWDGIGSIMIGILLAIVSIGLARESKSLLIGEPADPELARSVLDIARRSPGVLRANGLLTVQLSPVEVVAALSIEFADDKRADDIERCVVSIETEIRKRHPSVAALFIKPQTDARYRAVRARRYG</sequence>
<dbReference type="InterPro" id="IPR036837">
    <property type="entry name" value="Cation_efflux_CTD_sf"/>
</dbReference>
<dbReference type="GO" id="GO:0008324">
    <property type="term" value="F:monoatomic cation transmembrane transporter activity"/>
    <property type="evidence" value="ECO:0007669"/>
    <property type="project" value="InterPro"/>
</dbReference>
<comment type="subcellular location">
    <subcellularLocation>
        <location evidence="1">Membrane</location>
        <topology evidence="1">Multi-pass membrane protein</topology>
    </subcellularLocation>
</comment>
<dbReference type="InterPro" id="IPR027469">
    <property type="entry name" value="Cation_efflux_TMD_sf"/>
</dbReference>
<dbReference type="Gene3D" id="1.20.1510.10">
    <property type="entry name" value="Cation efflux protein transmembrane domain"/>
    <property type="match status" value="1"/>
</dbReference>
<dbReference type="SUPFAM" id="SSF161111">
    <property type="entry name" value="Cation efflux protein transmembrane domain-like"/>
    <property type="match status" value="1"/>
</dbReference>
<evidence type="ECO:0000256" key="4">
    <source>
        <dbReference type="ARBA" id="ARBA00022989"/>
    </source>
</evidence>
<dbReference type="EMBL" id="NAFI01000183">
    <property type="protein sequence ID" value="OSJ05216.1"/>
    <property type="molecule type" value="Genomic_DNA"/>
</dbReference>
<feature type="transmembrane region" description="Helical" evidence="6">
    <location>
        <begin position="193"/>
        <end position="211"/>
    </location>
</feature>
<evidence type="ECO:0000256" key="3">
    <source>
        <dbReference type="ARBA" id="ARBA00022692"/>
    </source>
</evidence>
<keyword evidence="5 6" id="KW-0472">Membrane</keyword>
<evidence type="ECO:0000313" key="8">
    <source>
        <dbReference type="EMBL" id="OSJ05216.1"/>
    </source>
</evidence>
<dbReference type="EMBL" id="NAFK01000159">
    <property type="protein sequence ID" value="OSJ28980.1"/>
    <property type="molecule type" value="Genomic_DNA"/>
</dbReference>
<dbReference type="PANTHER" id="PTHR13414:SF9">
    <property type="entry name" value="PROTON-COUPLED ZINC ANTIPORTER SLC30A9, MITOCHONDRIAL"/>
    <property type="match status" value="1"/>
</dbReference>
<dbReference type="GO" id="GO:0016020">
    <property type="term" value="C:membrane"/>
    <property type="evidence" value="ECO:0007669"/>
    <property type="project" value="UniProtKB-SubCell"/>
</dbReference>
<dbReference type="AlphaFoldDB" id="A0A1X3EWW0"/>
<gene>
    <name evidence="9" type="ORF">BST63_15815</name>
    <name evidence="8" type="ORF">BSZ18_27305</name>
</gene>
<evidence type="ECO:0000313" key="10">
    <source>
        <dbReference type="Proteomes" id="UP000193553"/>
    </source>
</evidence>
<dbReference type="GO" id="GO:0006829">
    <property type="term" value="P:zinc ion transport"/>
    <property type="evidence" value="ECO:0007669"/>
    <property type="project" value="InterPro"/>
</dbReference>
<dbReference type="Proteomes" id="UP000193884">
    <property type="component" value="Unassembled WGS sequence"/>
</dbReference>
<keyword evidence="2" id="KW-0813">Transport</keyword>